<feature type="compositionally biased region" description="Low complexity" evidence="1">
    <location>
        <begin position="80"/>
        <end position="94"/>
    </location>
</feature>
<gene>
    <name evidence="2" type="ORF">I316_01530</name>
</gene>
<organism evidence="2 3">
    <name type="scientific">Kwoniella heveanensis BCC8398</name>
    <dbReference type="NCBI Taxonomy" id="1296120"/>
    <lineage>
        <taxon>Eukaryota</taxon>
        <taxon>Fungi</taxon>
        <taxon>Dikarya</taxon>
        <taxon>Basidiomycota</taxon>
        <taxon>Agaricomycotina</taxon>
        <taxon>Tremellomycetes</taxon>
        <taxon>Tremellales</taxon>
        <taxon>Cryptococcaceae</taxon>
        <taxon>Kwoniella</taxon>
    </lineage>
</organism>
<feature type="compositionally biased region" description="Polar residues" evidence="1">
    <location>
        <begin position="262"/>
        <end position="272"/>
    </location>
</feature>
<feature type="compositionally biased region" description="Polar residues" evidence="1">
    <location>
        <begin position="298"/>
        <end position="313"/>
    </location>
</feature>
<feature type="region of interest" description="Disordered" evidence="1">
    <location>
        <begin position="243"/>
        <end position="318"/>
    </location>
</feature>
<reference evidence="2 3" key="1">
    <citation type="submission" date="2013-07" db="EMBL/GenBank/DDBJ databases">
        <title>The Genome Sequence of Cryptococcus heveanensis BCC8398.</title>
        <authorList>
            <consortium name="The Broad Institute Genome Sequencing Platform"/>
            <person name="Cuomo C."/>
            <person name="Litvintseva A."/>
            <person name="Chen Y."/>
            <person name="Heitman J."/>
            <person name="Sun S."/>
            <person name="Springer D."/>
            <person name="Dromer F."/>
            <person name="Young S.K."/>
            <person name="Zeng Q."/>
            <person name="Gargeya S."/>
            <person name="Fitzgerald M."/>
            <person name="Abouelleil A."/>
            <person name="Alvarado L."/>
            <person name="Berlin A.M."/>
            <person name="Chapman S.B."/>
            <person name="Dewar J."/>
            <person name="Goldberg J."/>
            <person name="Griggs A."/>
            <person name="Gujja S."/>
            <person name="Hansen M."/>
            <person name="Howarth C."/>
            <person name="Imamovic A."/>
            <person name="Larimer J."/>
            <person name="McCowan C."/>
            <person name="Murphy C."/>
            <person name="Pearson M."/>
            <person name="Priest M."/>
            <person name="Roberts A."/>
            <person name="Saif S."/>
            <person name="Shea T."/>
            <person name="Sykes S."/>
            <person name="Wortman J."/>
            <person name="Nusbaum C."/>
            <person name="Birren B."/>
        </authorList>
    </citation>
    <scope>NUCLEOTIDE SEQUENCE [LARGE SCALE GENOMIC DNA]</scope>
    <source>
        <strain evidence="2 3">BCC8398</strain>
    </source>
</reference>
<proteinExistence type="predicted"/>
<evidence type="ECO:0000256" key="1">
    <source>
        <dbReference type="SAM" id="MobiDB-lite"/>
    </source>
</evidence>
<dbReference type="EMBL" id="KI669494">
    <property type="protein sequence ID" value="OCF36932.1"/>
    <property type="molecule type" value="Genomic_DNA"/>
</dbReference>
<name>A0A1B9H0X8_9TREE</name>
<feature type="compositionally biased region" description="Polar residues" evidence="1">
    <location>
        <begin position="1"/>
        <end position="14"/>
    </location>
</feature>
<evidence type="ECO:0000313" key="3">
    <source>
        <dbReference type="Proteomes" id="UP000092666"/>
    </source>
</evidence>
<keyword evidence="3" id="KW-1185">Reference proteome</keyword>
<reference evidence="3" key="2">
    <citation type="submission" date="2013-12" db="EMBL/GenBank/DDBJ databases">
        <title>Evolution of pathogenesis and genome organization in the Tremellales.</title>
        <authorList>
            <person name="Cuomo C."/>
            <person name="Litvintseva A."/>
            <person name="Heitman J."/>
            <person name="Chen Y."/>
            <person name="Sun S."/>
            <person name="Springer D."/>
            <person name="Dromer F."/>
            <person name="Young S."/>
            <person name="Zeng Q."/>
            <person name="Chapman S."/>
            <person name="Gujja S."/>
            <person name="Saif S."/>
            <person name="Birren B."/>
        </authorList>
    </citation>
    <scope>NUCLEOTIDE SEQUENCE [LARGE SCALE GENOMIC DNA]</scope>
    <source>
        <strain evidence="3">BCC8398</strain>
    </source>
</reference>
<dbReference type="AlphaFoldDB" id="A0A1B9H0X8"/>
<protein>
    <submittedName>
        <fullName evidence="2">Uncharacterized protein</fullName>
    </submittedName>
</protein>
<dbReference type="Proteomes" id="UP000092666">
    <property type="component" value="Unassembled WGS sequence"/>
</dbReference>
<evidence type="ECO:0000313" key="2">
    <source>
        <dbReference type="EMBL" id="OCF36932.1"/>
    </source>
</evidence>
<dbReference type="OrthoDB" id="2562717at2759"/>
<accession>A0A1B9H0X8</accession>
<feature type="region of interest" description="Disordered" evidence="1">
    <location>
        <begin position="1"/>
        <end position="62"/>
    </location>
</feature>
<sequence>MPHITQSPLSSPSLRSIAHHAHPHGPVRASYFPPVPNAPHVYHHRVPPTPQSSLNIIHHSPQPNLGSSLVGCLKHTQHISSRPARTPSSASGSGVPHAHARGPAYSYGNESMASGGSPYHTGEYNAHHATGPQPHQTPIAHGYHAQSPLRPAMKSTNPQEKRRVSTGVHMGMENLKISNIPLGPSSTVTCATRGMHTSATANASVRNGNVVIPAMEAAVNATTTGTTGGKRRPSFKIELPPRPVAAASHHQHQHLSQLQHQYQSPGHTPGSRQQQQQQHVAPSPASAAPHAHSQPQQYTMPQPISFASPTPGGQQLPVFIDPFPNPTYSPSPVGGYVILRAPTRGNPGSEFTMNSNFFDDFPSPTHITRPAQSLGLSHGQMQLEMEMEGVSGLGYSLNRLRAPTPWLRGKAADKALEEQEEDDEWIRAEELESGLRDVEQRVRGLGVA</sequence>
<feature type="compositionally biased region" description="Polar residues" evidence="1">
    <location>
        <begin position="51"/>
        <end position="62"/>
    </location>
</feature>
<feature type="compositionally biased region" description="Low complexity" evidence="1">
    <location>
        <begin position="273"/>
        <end position="297"/>
    </location>
</feature>
<feature type="region of interest" description="Disordered" evidence="1">
    <location>
        <begin position="77"/>
        <end position="142"/>
    </location>
</feature>